<feature type="transmembrane region" description="Helical" evidence="1">
    <location>
        <begin position="12"/>
        <end position="31"/>
    </location>
</feature>
<organism evidence="2 3">
    <name type="scientific">Vibrio aestuarianus</name>
    <dbReference type="NCBI Taxonomy" id="28171"/>
    <lineage>
        <taxon>Bacteria</taxon>
        <taxon>Pseudomonadati</taxon>
        <taxon>Pseudomonadota</taxon>
        <taxon>Gammaproteobacteria</taxon>
        <taxon>Vibrionales</taxon>
        <taxon>Vibrionaceae</taxon>
        <taxon>Vibrio</taxon>
    </lineage>
</organism>
<gene>
    <name evidence="2" type="ORF">VAE063_30002</name>
</gene>
<evidence type="ECO:0000313" key="3">
    <source>
        <dbReference type="Proteomes" id="UP001152658"/>
    </source>
</evidence>
<dbReference type="Proteomes" id="UP001152658">
    <property type="component" value="Unassembled WGS sequence"/>
</dbReference>
<dbReference type="EMBL" id="CALYLK010000075">
    <property type="protein sequence ID" value="CAH8206799.1"/>
    <property type="molecule type" value="Genomic_DNA"/>
</dbReference>
<accession>A0ABM9FL17</accession>
<sequence length="84" mass="9517">MTFFNYLCQAFSVRMSAFFSALYAVLLWGRVNNYPKYPLANYVDGGYIGIVLKAILVSIESILVLSPFWGVSLLLCTYSFKKRG</sequence>
<feature type="transmembrane region" description="Helical" evidence="1">
    <location>
        <begin position="51"/>
        <end position="76"/>
    </location>
</feature>
<reference evidence="2" key="1">
    <citation type="submission" date="2022-06" db="EMBL/GenBank/DDBJ databases">
        <authorList>
            <person name="Goudenege D."/>
            <person name="Le Roux F."/>
        </authorList>
    </citation>
    <scope>NUCLEOTIDE SEQUENCE</scope>
    <source>
        <strain evidence="2">12-063</strain>
    </source>
</reference>
<comment type="caution">
    <text evidence="2">The sequence shown here is derived from an EMBL/GenBank/DDBJ whole genome shotgun (WGS) entry which is preliminary data.</text>
</comment>
<dbReference type="RefSeq" id="WP_274679223.1">
    <property type="nucleotide sequence ID" value="NZ_JAKMXS010000036.1"/>
</dbReference>
<keyword evidence="1" id="KW-1133">Transmembrane helix</keyword>
<evidence type="ECO:0000256" key="1">
    <source>
        <dbReference type="SAM" id="Phobius"/>
    </source>
</evidence>
<name>A0ABM9FL17_9VIBR</name>
<proteinExistence type="predicted"/>
<evidence type="ECO:0000313" key="2">
    <source>
        <dbReference type="EMBL" id="CAH8206799.1"/>
    </source>
</evidence>
<keyword evidence="3" id="KW-1185">Reference proteome</keyword>
<keyword evidence="1" id="KW-0472">Membrane</keyword>
<keyword evidence="1" id="KW-0812">Transmembrane</keyword>
<protein>
    <submittedName>
        <fullName evidence="2">Uncharacterized protein</fullName>
    </submittedName>
</protein>